<evidence type="ECO:0000313" key="1">
    <source>
        <dbReference type="EMBL" id="CAH2075122.1"/>
    </source>
</evidence>
<gene>
    <name evidence="1" type="ORF">IPOD504_LOCUS16514</name>
</gene>
<protein>
    <submittedName>
        <fullName evidence="1">Uncharacterized protein</fullName>
    </submittedName>
</protein>
<dbReference type="Proteomes" id="UP000837857">
    <property type="component" value="Chromosome 8"/>
</dbReference>
<organism evidence="1 2">
    <name type="scientific">Iphiclides podalirius</name>
    <name type="common">scarce swallowtail</name>
    <dbReference type="NCBI Taxonomy" id="110791"/>
    <lineage>
        <taxon>Eukaryota</taxon>
        <taxon>Metazoa</taxon>
        <taxon>Ecdysozoa</taxon>
        <taxon>Arthropoda</taxon>
        <taxon>Hexapoda</taxon>
        <taxon>Insecta</taxon>
        <taxon>Pterygota</taxon>
        <taxon>Neoptera</taxon>
        <taxon>Endopterygota</taxon>
        <taxon>Lepidoptera</taxon>
        <taxon>Glossata</taxon>
        <taxon>Ditrysia</taxon>
        <taxon>Papilionoidea</taxon>
        <taxon>Papilionidae</taxon>
        <taxon>Papilioninae</taxon>
        <taxon>Iphiclides</taxon>
    </lineage>
</organism>
<keyword evidence="2" id="KW-1185">Reference proteome</keyword>
<proteinExistence type="predicted"/>
<feature type="non-terminal residue" evidence="1">
    <location>
        <position position="101"/>
    </location>
</feature>
<name>A0ABN8J349_9NEOP</name>
<sequence>MAGAGAVEGAPVGNLRRMPQSMTAEFGAGGAPLGVCQPTAALRSLHSRVCRAWTPSNTTRRLRAAAHRAGSVPTEDFAANISEPRAVRVRVFGYLTNFRLV</sequence>
<accession>A0ABN8J349</accession>
<dbReference type="EMBL" id="OW152820">
    <property type="protein sequence ID" value="CAH2075122.1"/>
    <property type="molecule type" value="Genomic_DNA"/>
</dbReference>
<reference evidence="1" key="1">
    <citation type="submission" date="2022-03" db="EMBL/GenBank/DDBJ databases">
        <authorList>
            <person name="Martin H S."/>
        </authorList>
    </citation>
    <scope>NUCLEOTIDE SEQUENCE</scope>
</reference>
<evidence type="ECO:0000313" key="2">
    <source>
        <dbReference type="Proteomes" id="UP000837857"/>
    </source>
</evidence>